<evidence type="ECO:0000259" key="6">
    <source>
        <dbReference type="PROSITE" id="PS50850"/>
    </source>
</evidence>
<accession>A0A1G9CQD1</accession>
<protein>
    <submittedName>
        <fullName evidence="7">Predicted arabinose efflux permease, MFS family</fullName>
    </submittedName>
</protein>
<dbReference type="EMBL" id="FNGF01000001">
    <property type="protein sequence ID" value="SDK53809.1"/>
    <property type="molecule type" value="Genomic_DNA"/>
</dbReference>
<name>A0A1G9CQD1_9ACTN</name>
<dbReference type="GO" id="GO:0005886">
    <property type="term" value="C:plasma membrane"/>
    <property type="evidence" value="ECO:0007669"/>
    <property type="project" value="UniProtKB-SubCell"/>
</dbReference>
<dbReference type="InterPro" id="IPR036259">
    <property type="entry name" value="MFS_trans_sf"/>
</dbReference>
<reference evidence="8" key="1">
    <citation type="submission" date="2016-10" db="EMBL/GenBank/DDBJ databases">
        <authorList>
            <person name="Varghese N."/>
            <person name="Submissions S."/>
        </authorList>
    </citation>
    <scope>NUCLEOTIDE SEQUENCE [LARGE SCALE GENOMIC DNA]</scope>
    <source>
        <strain evidence="8">CGMCC 4.3147</strain>
    </source>
</reference>
<evidence type="ECO:0000313" key="7">
    <source>
        <dbReference type="EMBL" id="SDK53809.1"/>
    </source>
</evidence>
<gene>
    <name evidence="7" type="ORF">SAMN05216298_0458</name>
</gene>
<comment type="subcellular location">
    <subcellularLocation>
        <location evidence="1">Cell membrane</location>
        <topology evidence="1">Multi-pass membrane protein</topology>
    </subcellularLocation>
</comment>
<sequence length="396" mass="39415">MNDAETRDRTAAPRVAAGWLAALAAPGAFGLTGPTIVLPQIADGLGVDVATATWLATVNGLGVAIGAPLAAALIAGRGVRFTLILNALLMTAGTLLVAVAPGLETALAGRALQALGSAGLIAVAMNLAGTAGRMGLIAASLATVASVGALVGSLATDWISWRVALMLPALALIGLIGVLGTSGPARGPARPFDVPGLLYVLALGTALTFLPSRPLPSLIAAAVLAVLLALHVRRRPEGFLPHSLLRDRRFTVYCGLILVLGTSYFALLYVVPSRLDHGTAWNAGTIGLAAMAVQLVAAALAFGLAATASRLGRAATVGVLIAFGAAAPLLAFAAGPTPALAALGAALIAAAGGQGILIAFATARTDPRDTPLAIGLFNLCYQLGGAFGPALLPLLT</sequence>
<dbReference type="InterPro" id="IPR011701">
    <property type="entry name" value="MFS"/>
</dbReference>
<feature type="transmembrane region" description="Helical" evidence="5">
    <location>
        <begin position="283"/>
        <end position="307"/>
    </location>
</feature>
<feature type="transmembrane region" description="Helical" evidence="5">
    <location>
        <begin position="314"/>
        <end position="334"/>
    </location>
</feature>
<feature type="transmembrane region" description="Helical" evidence="5">
    <location>
        <begin position="135"/>
        <end position="155"/>
    </location>
</feature>
<feature type="transmembrane region" description="Helical" evidence="5">
    <location>
        <begin position="372"/>
        <end position="392"/>
    </location>
</feature>
<evidence type="ECO:0000256" key="1">
    <source>
        <dbReference type="ARBA" id="ARBA00004651"/>
    </source>
</evidence>
<evidence type="ECO:0000313" key="8">
    <source>
        <dbReference type="Proteomes" id="UP000198662"/>
    </source>
</evidence>
<feature type="transmembrane region" description="Helical" evidence="5">
    <location>
        <begin position="215"/>
        <end position="232"/>
    </location>
</feature>
<dbReference type="RefSeq" id="WP_176953153.1">
    <property type="nucleotide sequence ID" value="NZ_FNGF01000001.1"/>
</dbReference>
<keyword evidence="8" id="KW-1185">Reference proteome</keyword>
<dbReference type="PROSITE" id="PS50850">
    <property type="entry name" value="MFS"/>
    <property type="match status" value="1"/>
</dbReference>
<evidence type="ECO:0000256" key="3">
    <source>
        <dbReference type="ARBA" id="ARBA00022989"/>
    </source>
</evidence>
<feature type="transmembrane region" description="Helical" evidence="5">
    <location>
        <begin position="252"/>
        <end position="271"/>
    </location>
</feature>
<dbReference type="GO" id="GO:0022857">
    <property type="term" value="F:transmembrane transporter activity"/>
    <property type="evidence" value="ECO:0007669"/>
    <property type="project" value="InterPro"/>
</dbReference>
<keyword evidence="2 5" id="KW-0812">Transmembrane</keyword>
<feature type="transmembrane region" description="Helical" evidence="5">
    <location>
        <begin position="161"/>
        <end position="180"/>
    </location>
</feature>
<evidence type="ECO:0000256" key="2">
    <source>
        <dbReference type="ARBA" id="ARBA00022692"/>
    </source>
</evidence>
<keyword evidence="4 5" id="KW-0472">Membrane</keyword>
<feature type="transmembrane region" description="Helical" evidence="5">
    <location>
        <begin position="107"/>
        <end position="128"/>
    </location>
</feature>
<feature type="transmembrane region" description="Helical" evidence="5">
    <location>
        <begin position="83"/>
        <end position="101"/>
    </location>
</feature>
<organism evidence="7 8">
    <name type="scientific">Glycomyces sambucus</name>
    <dbReference type="NCBI Taxonomy" id="380244"/>
    <lineage>
        <taxon>Bacteria</taxon>
        <taxon>Bacillati</taxon>
        <taxon>Actinomycetota</taxon>
        <taxon>Actinomycetes</taxon>
        <taxon>Glycomycetales</taxon>
        <taxon>Glycomycetaceae</taxon>
        <taxon>Glycomyces</taxon>
    </lineage>
</organism>
<feature type="domain" description="Major facilitator superfamily (MFS) profile" evidence="6">
    <location>
        <begin position="14"/>
        <end position="396"/>
    </location>
</feature>
<evidence type="ECO:0000256" key="4">
    <source>
        <dbReference type="ARBA" id="ARBA00023136"/>
    </source>
</evidence>
<dbReference type="SUPFAM" id="SSF103473">
    <property type="entry name" value="MFS general substrate transporter"/>
    <property type="match status" value="1"/>
</dbReference>
<dbReference type="AlphaFoldDB" id="A0A1G9CQD1"/>
<keyword evidence="3 5" id="KW-1133">Transmembrane helix</keyword>
<dbReference type="STRING" id="380244.SAMN05216298_0458"/>
<feature type="transmembrane region" description="Helical" evidence="5">
    <location>
        <begin position="340"/>
        <end position="360"/>
    </location>
</feature>
<dbReference type="PANTHER" id="PTHR23501:SF190">
    <property type="entry name" value="MAJOR FACILITATOR SUPERFAMILY MFS_1"/>
    <property type="match status" value="1"/>
</dbReference>
<dbReference type="Gene3D" id="1.20.1250.20">
    <property type="entry name" value="MFS general substrate transporter like domains"/>
    <property type="match status" value="1"/>
</dbReference>
<feature type="transmembrane region" description="Helical" evidence="5">
    <location>
        <begin position="192"/>
        <end position="209"/>
    </location>
</feature>
<dbReference type="Pfam" id="PF07690">
    <property type="entry name" value="MFS_1"/>
    <property type="match status" value="1"/>
</dbReference>
<dbReference type="Proteomes" id="UP000198662">
    <property type="component" value="Unassembled WGS sequence"/>
</dbReference>
<dbReference type="InterPro" id="IPR020846">
    <property type="entry name" value="MFS_dom"/>
</dbReference>
<dbReference type="PANTHER" id="PTHR23501">
    <property type="entry name" value="MAJOR FACILITATOR SUPERFAMILY"/>
    <property type="match status" value="1"/>
</dbReference>
<feature type="transmembrane region" description="Helical" evidence="5">
    <location>
        <begin position="54"/>
        <end position="76"/>
    </location>
</feature>
<evidence type="ECO:0000256" key="5">
    <source>
        <dbReference type="SAM" id="Phobius"/>
    </source>
</evidence>
<proteinExistence type="predicted"/>